<name>A0A644UEE3_9ZZZZ</name>
<comment type="caution">
    <text evidence="9">The sequence shown here is derived from an EMBL/GenBank/DDBJ whole genome shotgun (WGS) entry which is preliminary data.</text>
</comment>
<dbReference type="SUPFAM" id="SSF56796">
    <property type="entry name" value="Dehydroquinate synthase-like"/>
    <property type="match status" value="1"/>
</dbReference>
<comment type="cofactor">
    <cofactor evidence="1">
        <name>NAD(+)</name>
        <dbReference type="ChEBI" id="CHEBI:57540"/>
    </cofactor>
</comment>
<dbReference type="Gene3D" id="3.40.50.1970">
    <property type="match status" value="1"/>
</dbReference>
<reference evidence="9" key="1">
    <citation type="submission" date="2019-08" db="EMBL/GenBank/DDBJ databases">
        <authorList>
            <person name="Kucharzyk K."/>
            <person name="Murdoch R.W."/>
            <person name="Higgins S."/>
            <person name="Loffler F."/>
        </authorList>
    </citation>
    <scope>NUCLEOTIDE SEQUENCE</scope>
</reference>
<dbReference type="CDD" id="cd08195">
    <property type="entry name" value="DHQS"/>
    <property type="match status" value="1"/>
</dbReference>
<evidence type="ECO:0000259" key="8">
    <source>
        <dbReference type="Pfam" id="PF24621"/>
    </source>
</evidence>
<feature type="domain" description="3-dehydroquinate synthase N-terminal" evidence="7">
    <location>
        <begin position="50"/>
        <end position="161"/>
    </location>
</feature>
<dbReference type="InterPro" id="IPR056179">
    <property type="entry name" value="DHQS_C"/>
</dbReference>
<evidence type="ECO:0000256" key="6">
    <source>
        <dbReference type="ARBA" id="ARBA00023285"/>
    </source>
</evidence>
<evidence type="ECO:0000313" key="9">
    <source>
        <dbReference type="EMBL" id="MPL77307.1"/>
    </source>
</evidence>
<proteinExistence type="predicted"/>
<comment type="cofactor">
    <cofactor evidence="2">
        <name>Co(2+)</name>
        <dbReference type="ChEBI" id="CHEBI:48828"/>
    </cofactor>
</comment>
<feature type="domain" description="3-dehydroquinate synthase C-terminal" evidence="8">
    <location>
        <begin position="164"/>
        <end position="307"/>
    </location>
</feature>
<dbReference type="GO" id="GO:0046872">
    <property type="term" value="F:metal ion binding"/>
    <property type="evidence" value="ECO:0007669"/>
    <property type="project" value="UniProtKB-KW"/>
</dbReference>
<evidence type="ECO:0000259" key="7">
    <source>
        <dbReference type="Pfam" id="PF01761"/>
    </source>
</evidence>
<dbReference type="EMBL" id="VSSQ01000105">
    <property type="protein sequence ID" value="MPL77307.1"/>
    <property type="molecule type" value="Genomic_DNA"/>
</dbReference>
<evidence type="ECO:0000256" key="5">
    <source>
        <dbReference type="ARBA" id="ARBA00023239"/>
    </source>
</evidence>
<dbReference type="InterPro" id="IPR030963">
    <property type="entry name" value="DHQ_synth_fam"/>
</dbReference>
<keyword evidence="6" id="KW-0170">Cobalt</keyword>
<dbReference type="GO" id="GO:0003856">
    <property type="term" value="F:3-dehydroquinate synthase activity"/>
    <property type="evidence" value="ECO:0007669"/>
    <property type="project" value="UniProtKB-EC"/>
</dbReference>
<organism evidence="9">
    <name type="scientific">bioreactor metagenome</name>
    <dbReference type="NCBI Taxonomy" id="1076179"/>
    <lineage>
        <taxon>unclassified sequences</taxon>
        <taxon>metagenomes</taxon>
        <taxon>ecological metagenomes</taxon>
    </lineage>
</organism>
<dbReference type="GO" id="GO:0009073">
    <property type="term" value="P:aromatic amino acid family biosynthetic process"/>
    <property type="evidence" value="ECO:0007669"/>
    <property type="project" value="InterPro"/>
</dbReference>
<dbReference type="Pfam" id="PF24621">
    <property type="entry name" value="DHQS_C"/>
    <property type="match status" value="1"/>
</dbReference>
<evidence type="ECO:0000256" key="3">
    <source>
        <dbReference type="ARBA" id="ARBA00022723"/>
    </source>
</evidence>
<dbReference type="PIRSF" id="PIRSF001455">
    <property type="entry name" value="DHQ_synth"/>
    <property type="match status" value="1"/>
</dbReference>
<dbReference type="Pfam" id="PF01761">
    <property type="entry name" value="DHQ_synthase"/>
    <property type="match status" value="1"/>
</dbReference>
<keyword evidence="4" id="KW-0520">NAD</keyword>
<evidence type="ECO:0000256" key="4">
    <source>
        <dbReference type="ARBA" id="ARBA00023027"/>
    </source>
</evidence>
<dbReference type="Gene3D" id="1.20.1090.10">
    <property type="entry name" value="Dehydroquinate synthase-like - alpha domain"/>
    <property type="match status" value="1"/>
</dbReference>
<evidence type="ECO:0000256" key="2">
    <source>
        <dbReference type="ARBA" id="ARBA00001941"/>
    </source>
</evidence>
<evidence type="ECO:0000256" key="1">
    <source>
        <dbReference type="ARBA" id="ARBA00001911"/>
    </source>
</evidence>
<sequence>MKKQDLVFLQDFLSKKPNSKKFILLDENTYANCLPILIDNVEELYGAEILEIESGEKSKSLSIVENLCQAMIESSADRESILISLGGGVITDIGGFIASVFKRGIQHIAIPTTLLAMVDASIGGKTGVNVGEVKNQIGTFNTNTITCIHFEFLDSLKKRQVLNGAAEMIKVSLLDEKLWDKLDTKDSPWNNKKEGFDYKFIENCIKFKEKIVKEDMYEKDRRKILNFGHSLAHAFESVALLKNIDLLHGEAVASGMFYAIMLSETKLSFPNDKAQEIYKFLKKNYKIIDIQEDIDIVINYLNADKKNINNEFRFILLEDIGKPYINFPITKDDLINLKLPDNH</sequence>
<protein>
    <submittedName>
        <fullName evidence="9">3-dehydroquinate synthase</fullName>
        <ecNumber evidence="9">4.2.3.4</ecNumber>
    </submittedName>
</protein>
<dbReference type="InterPro" id="IPR030960">
    <property type="entry name" value="DHQS/DOIS_N"/>
</dbReference>
<accession>A0A644UEE3</accession>
<gene>
    <name evidence="9" type="primary">aroB_8</name>
    <name evidence="9" type="ORF">SDC9_23162</name>
</gene>
<dbReference type="AlphaFoldDB" id="A0A644UEE3"/>
<dbReference type="InterPro" id="IPR050071">
    <property type="entry name" value="Dehydroquinate_synthase"/>
</dbReference>
<dbReference type="EC" id="4.2.3.4" evidence="9"/>
<dbReference type="PANTHER" id="PTHR43622">
    <property type="entry name" value="3-DEHYDROQUINATE SYNTHASE"/>
    <property type="match status" value="1"/>
</dbReference>
<keyword evidence="5 9" id="KW-0456">Lyase</keyword>
<dbReference type="PANTHER" id="PTHR43622:SF1">
    <property type="entry name" value="3-DEHYDROQUINATE SYNTHASE"/>
    <property type="match status" value="1"/>
</dbReference>
<keyword evidence="3" id="KW-0479">Metal-binding</keyword>